<protein>
    <submittedName>
        <fullName evidence="2">Alpha-E domain-containing protein</fullName>
    </submittedName>
</protein>
<dbReference type="Pfam" id="PF04168">
    <property type="entry name" value="Alpha-E"/>
    <property type="match status" value="1"/>
</dbReference>
<dbReference type="InterPro" id="IPR007296">
    <property type="entry name" value="DUF403"/>
</dbReference>
<dbReference type="Proteomes" id="UP000290204">
    <property type="component" value="Unassembled WGS sequence"/>
</dbReference>
<name>A0A4V1M7T8_9BACT</name>
<dbReference type="RefSeq" id="WP_129128875.1">
    <property type="nucleotide sequence ID" value="NZ_SDHW01000001.1"/>
</dbReference>
<dbReference type="AlphaFoldDB" id="A0A4V1M7T8"/>
<comment type="caution">
    <text evidence="2">The sequence shown here is derived from an EMBL/GenBank/DDBJ whole genome shotgun (WGS) entry which is preliminary data.</text>
</comment>
<keyword evidence="3" id="KW-1185">Reference proteome</keyword>
<proteinExistence type="predicted"/>
<accession>A0A4V1M7T8</accession>
<dbReference type="PANTHER" id="PTHR34595">
    <property type="entry name" value="BLR5612 PROTEIN"/>
    <property type="match status" value="1"/>
</dbReference>
<dbReference type="OrthoDB" id="9803532at2"/>
<sequence length="313" mass="36345">MLSRVADSMFWMNRYMERAEGLLRVLLTNYFISLDKGPHGVYSWKPVLEMFGTLNAEEIKAIEYSPADALQYLIMRPSNQNSLRCIITKARENARGMQDHITKEVWEEVNLIYHTVNQAGLDKKLTGSEALPTIDHFLKLCLTYVGVTDTTMPRGMGWNFMSLGRFIERAILTTDVTSKHFEQIGYDLDDNKDILFWRNLLFSLSGYELHLKSYQGANINSNVLHQAMLNHLYPRSVVYSLSRAEKYLKDVLEDNEPPQKQALYREFGRIYSRVKFADESSIKQATLQRFLQETKTDLLSFSHMLGQQFFSYT</sequence>
<organism evidence="2 3">
    <name type="scientific">Lacibacter luteus</name>
    <dbReference type="NCBI Taxonomy" id="2508719"/>
    <lineage>
        <taxon>Bacteria</taxon>
        <taxon>Pseudomonadati</taxon>
        <taxon>Bacteroidota</taxon>
        <taxon>Chitinophagia</taxon>
        <taxon>Chitinophagales</taxon>
        <taxon>Chitinophagaceae</taxon>
        <taxon>Lacibacter</taxon>
    </lineage>
</organism>
<evidence type="ECO:0000313" key="2">
    <source>
        <dbReference type="EMBL" id="RXK61502.1"/>
    </source>
</evidence>
<evidence type="ECO:0000313" key="3">
    <source>
        <dbReference type="Proteomes" id="UP000290204"/>
    </source>
</evidence>
<gene>
    <name evidence="2" type="ORF">ESA94_00335</name>
</gene>
<dbReference type="PANTHER" id="PTHR34595:SF7">
    <property type="entry name" value="SLL1039 PROTEIN"/>
    <property type="match status" value="1"/>
</dbReference>
<reference evidence="2 3" key="1">
    <citation type="submission" date="2019-01" db="EMBL/GenBank/DDBJ databases">
        <title>Lacibacter sp. strain TTM-7.</title>
        <authorList>
            <person name="Chen W.-M."/>
        </authorList>
    </citation>
    <scope>NUCLEOTIDE SEQUENCE [LARGE SCALE GENOMIC DNA]</scope>
    <source>
        <strain evidence="2 3">TTM-7</strain>
    </source>
</reference>
<evidence type="ECO:0000259" key="1">
    <source>
        <dbReference type="Pfam" id="PF04168"/>
    </source>
</evidence>
<feature type="domain" description="DUF403" evidence="1">
    <location>
        <begin position="1"/>
        <end position="310"/>
    </location>
</feature>
<dbReference type="InterPro" id="IPR051680">
    <property type="entry name" value="ATP-dep_Glu-Cys_Ligase-2"/>
</dbReference>
<dbReference type="EMBL" id="SDHW01000001">
    <property type="protein sequence ID" value="RXK61502.1"/>
    <property type="molecule type" value="Genomic_DNA"/>
</dbReference>